<dbReference type="RefSeq" id="WP_185800178.1">
    <property type="nucleotide sequence ID" value="NZ_JACJVJ010000001.1"/>
</dbReference>
<dbReference type="SUPFAM" id="SSF56219">
    <property type="entry name" value="DNase I-like"/>
    <property type="match status" value="1"/>
</dbReference>
<feature type="domain" description="Endonuclease/exonuclease/phosphatase" evidence="2">
    <location>
        <begin position="105"/>
        <end position="310"/>
    </location>
</feature>
<dbReference type="Proteomes" id="UP000564378">
    <property type="component" value="Unassembled WGS sequence"/>
</dbReference>
<keyword evidence="3" id="KW-0269">Exonuclease</keyword>
<sequence>MATGAAMLVAGLAILVSLLGAFPSNQWWIRVWDFPRLIIFALGALALLALIALPFRGRWPIVGLLVAALGYQLWFIFPYTRFAPVEAERIALTEAERRDHCFTLLSLNVLQDNRDYGRTRRLIEETAPDMLLLMETDRTWQRELDPLLSGFGQRFDAPLPNKYGMIFATNLPVAGGRIENLAEPGTPSIHGVARTRSGRPFRFAALHPRPPHPGQDTEERDAELAIAARRIQSTGLPAVAFGDFNDVGWSRTSQLFRRLGEFVDPRIGRGFYATYPASWPAFRWPLDHLFFSEEFALSALETGEPVGSDHLPVHAEICLVPGTGEALNEAEGATAEDFGDYADIMDSYREDVIADRREGE</sequence>
<dbReference type="GO" id="GO:0004519">
    <property type="term" value="F:endonuclease activity"/>
    <property type="evidence" value="ECO:0007669"/>
    <property type="project" value="UniProtKB-KW"/>
</dbReference>
<dbReference type="GO" id="GO:0004527">
    <property type="term" value="F:exonuclease activity"/>
    <property type="evidence" value="ECO:0007669"/>
    <property type="project" value="UniProtKB-KW"/>
</dbReference>
<keyword evidence="1" id="KW-0812">Transmembrane</keyword>
<dbReference type="InterPro" id="IPR036691">
    <property type="entry name" value="Endo/exonu/phosph_ase_sf"/>
</dbReference>
<evidence type="ECO:0000259" key="2">
    <source>
        <dbReference type="Pfam" id="PF03372"/>
    </source>
</evidence>
<feature type="transmembrane region" description="Helical" evidence="1">
    <location>
        <begin position="37"/>
        <end position="55"/>
    </location>
</feature>
<keyword evidence="4" id="KW-1185">Reference proteome</keyword>
<evidence type="ECO:0000313" key="3">
    <source>
        <dbReference type="EMBL" id="MBC2776930.1"/>
    </source>
</evidence>
<keyword evidence="1" id="KW-0472">Membrane</keyword>
<dbReference type="AlphaFoldDB" id="A0A842HYD3"/>
<dbReference type="Pfam" id="PF03372">
    <property type="entry name" value="Exo_endo_phos"/>
    <property type="match status" value="1"/>
</dbReference>
<keyword evidence="1" id="KW-1133">Transmembrane helix</keyword>
<dbReference type="Gene3D" id="3.60.10.10">
    <property type="entry name" value="Endonuclease/exonuclease/phosphatase"/>
    <property type="match status" value="1"/>
</dbReference>
<keyword evidence="3" id="KW-0378">Hydrolase</keyword>
<protein>
    <submittedName>
        <fullName evidence="3">Endonuclease/exonuclease/phosphatase family protein</fullName>
    </submittedName>
</protein>
<proteinExistence type="predicted"/>
<keyword evidence="3" id="KW-0255">Endonuclease</keyword>
<evidence type="ECO:0000256" key="1">
    <source>
        <dbReference type="SAM" id="Phobius"/>
    </source>
</evidence>
<keyword evidence="3" id="KW-0540">Nuclease</keyword>
<organism evidence="3 4">
    <name type="scientific">Parasphingopyxis marina</name>
    <dbReference type="NCBI Taxonomy" id="2761622"/>
    <lineage>
        <taxon>Bacteria</taxon>
        <taxon>Pseudomonadati</taxon>
        <taxon>Pseudomonadota</taxon>
        <taxon>Alphaproteobacteria</taxon>
        <taxon>Sphingomonadales</taxon>
        <taxon>Sphingomonadaceae</taxon>
        <taxon>Parasphingopyxis</taxon>
    </lineage>
</organism>
<comment type="caution">
    <text evidence="3">The sequence shown here is derived from an EMBL/GenBank/DDBJ whole genome shotgun (WGS) entry which is preliminary data.</text>
</comment>
<accession>A0A842HYD3</accession>
<gene>
    <name evidence="3" type="ORF">H6P80_04775</name>
</gene>
<name>A0A842HYD3_9SPHN</name>
<dbReference type="InterPro" id="IPR005135">
    <property type="entry name" value="Endo/exonuclease/phosphatase"/>
</dbReference>
<evidence type="ECO:0000313" key="4">
    <source>
        <dbReference type="Proteomes" id="UP000564378"/>
    </source>
</evidence>
<feature type="transmembrane region" description="Helical" evidence="1">
    <location>
        <begin position="62"/>
        <end position="80"/>
    </location>
</feature>
<dbReference type="EMBL" id="JACJVJ010000001">
    <property type="protein sequence ID" value="MBC2776930.1"/>
    <property type="molecule type" value="Genomic_DNA"/>
</dbReference>
<reference evidence="3 4" key="1">
    <citation type="submission" date="2020-08" db="EMBL/GenBank/DDBJ databases">
        <title>Draft genome sequence of Parasphingopyxis sp. GrpM-11.</title>
        <authorList>
            <person name="Oh J."/>
            <person name="Roh D.-H."/>
        </authorList>
    </citation>
    <scope>NUCLEOTIDE SEQUENCE [LARGE SCALE GENOMIC DNA]</scope>
    <source>
        <strain evidence="3 4">GrpM-11</strain>
    </source>
</reference>